<evidence type="ECO:0000313" key="6">
    <source>
        <dbReference type="EMBL" id="RNL63384.1"/>
    </source>
</evidence>
<comment type="caution">
    <text evidence="6">The sequence shown here is derived from an EMBL/GenBank/DDBJ whole genome shotgun (WGS) entry which is preliminary data.</text>
</comment>
<comment type="similarity">
    <text evidence="1 4">Belongs to the aldehyde dehydrogenase family.</text>
</comment>
<dbReference type="InterPro" id="IPR016162">
    <property type="entry name" value="Ald_DH_N"/>
</dbReference>
<dbReference type="PANTHER" id="PTHR11699">
    <property type="entry name" value="ALDEHYDE DEHYDROGENASE-RELATED"/>
    <property type="match status" value="1"/>
</dbReference>
<evidence type="ECO:0000313" key="7">
    <source>
        <dbReference type="Proteomes" id="UP000267128"/>
    </source>
</evidence>
<accession>A0A3N0CIW6</accession>
<evidence type="ECO:0000256" key="4">
    <source>
        <dbReference type="RuleBase" id="RU003345"/>
    </source>
</evidence>
<evidence type="ECO:0000259" key="5">
    <source>
        <dbReference type="Pfam" id="PF00171"/>
    </source>
</evidence>
<sequence>MIGGDAVASDNSYAVIDPVTGAEFARAPECSLEQLDSAMESAHQAQHAWAKDEDGRREAMRRFADAIDARAEELTSTLVRETGKPHALAATEPGTCSAWLRYYADVDIPRERMREDADGGRVDVIHRPLGVVAAITPWNFPLVLGMWKIAPAVRAGNAVVLKPSPYTPLSTLLLGEIAAEVLPPGILNVVSGGDDLGRAMTAHPRPRKVTFTGSIAGGKNVAVSAAADLKRYTLELGGNDAAIVLDDADLAASAAGIVGTAFLNSGQACALPKRVFVPRNRYDDAVAAFAEVAQAMAFGMSTSDDRTFGPLSTGPQFTRVKSLLAEALDRGALPAVGGIERADLGGYFVEPTLLTNVDDTFAIVQEEQFGPVLPVLAYDTLDEAIDRANNTMYGLAGSVWGADVERAADVAERVEAGAVWVNGHAALAMTVPFGGMKWSGVGVENGVGGLLEYTDAQSIYFPATA</sequence>
<dbReference type="GO" id="GO:0016620">
    <property type="term" value="F:oxidoreductase activity, acting on the aldehyde or oxo group of donors, NAD or NADP as acceptor"/>
    <property type="evidence" value="ECO:0007669"/>
    <property type="project" value="InterPro"/>
</dbReference>
<dbReference type="OrthoDB" id="6882680at2"/>
<evidence type="ECO:0000256" key="3">
    <source>
        <dbReference type="PROSITE-ProRule" id="PRU10007"/>
    </source>
</evidence>
<dbReference type="AlphaFoldDB" id="A0A3N0CIW6"/>
<dbReference type="Pfam" id="PF00171">
    <property type="entry name" value="Aldedh"/>
    <property type="match status" value="1"/>
</dbReference>
<dbReference type="Gene3D" id="3.40.605.10">
    <property type="entry name" value="Aldehyde Dehydrogenase, Chain A, domain 1"/>
    <property type="match status" value="1"/>
</dbReference>
<protein>
    <submittedName>
        <fullName evidence="6">Aldehyde dehydrogenase family protein</fullName>
    </submittedName>
</protein>
<dbReference type="InterPro" id="IPR015590">
    <property type="entry name" value="Aldehyde_DH_dom"/>
</dbReference>
<dbReference type="InterPro" id="IPR029510">
    <property type="entry name" value="Ald_DH_CS_GLU"/>
</dbReference>
<reference evidence="6 7" key="1">
    <citation type="submission" date="2018-11" db="EMBL/GenBank/DDBJ databases">
        <authorList>
            <person name="Li F."/>
        </authorList>
    </citation>
    <scope>NUCLEOTIDE SEQUENCE [LARGE SCALE GENOMIC DNA]</scope>
    <source>
        <strain evidence="6 7">Gsoil 097</strain>
    </source>
</reference>
<dbReference type="InterPro" id="IPR016161">
    <property type="entry name" value="Ald_DH/histidinol_DH"/>
</dbReference>
<keyword evidence="7" id="KW-1185">Reference proteome</keyword>
<dbReference type="InterPro" id="IPR016163">
    <property type="entry name" value="Ald_DH_C"/>
</dbReference>
<dbReference type="Proteomes" id="UP000267128">
    <property type="component" value="Unassembled WGS sequence"/>
</dbReference>
<dbReference type="CDD" id="cd07106">
    <property type="entry name" value="ALDH_AldA-AAD23400"/>
    <property type="match status" value="1"/>
</dbReference>
<feature type="domain" description="Aldehyde dehydrogenase" evidence="5">
    <location>
        <begin position="10"/>
        <end position="458"/>
    </location>
</feature>
<dbReference type="EMBL" id="RJSE01000007">
    <property type="protein sequence ID" value="RNL63384.1"/>
    <property type="molecule type" value="Genomic_DNA"/>
</dbReference>
<gene>
    <name evidence="6" type="ORF">EFK50_14280</name>
</gene>
<evidence type="ECO:0000256" key="1">
    <source>
        <dbReference type="ARBA" id="ARBA00009986"/>
    </source>
</evidence>
<dbReference type="PROSITE" id="PS00687">
    <property type="entry name" value="ALDEHYDE_DEHYDR_GLU"/>
    <property type="match status" value="1"/>
</dbReference>
<dbReference type="InterPro" id="IPR044086">
    <property type="entry name" value="LUC3-like"/>
</dbReference>
<dbReference type="SUPFAM" id="SSF53720">
    <property type="entry name" value="ALDH-like"/>
    <property type="match status" value="1"/>
</dbReference>
<dbReference type="Gene3D" id="3.40.309.10">
    <property type="entry name" value="Aldehyde Dehydrogenase, Chain A, domain 2"/>
    <property type="match status" value="1"/>
</dbReference>
<keyword evidence="2 4" id="KW-0560">Oxidoreductase</keyword>
<name>A0A3N0CIW6_9ACTN</name>
<evidence type="ECO:0000256" key="2">
    <source>
        <dbReference type="ARBA" id="ARBA00023002"/>
    </source>
</evidence>
<organism evidence="6 7">
    <name type="scientific">Nocardioides marmoriginsengisoli</name>
    <dbReference type="NCBI Taxonomy" id="661483"/>
    <lineage>
        <taxon>Bacteria</taxon>
        <taxon>Bacillati</taxon>
        <taxon>Actinomycetota</taxon>
        <taxon>Actinomycetes</taxon>
        <taxon>Propionibacteriales</taxon>
        <taxon>Nocardioidaceae</taxon>
        <taxon>Nocardioides</taxon>
    </lineage>
</organism>
<proteinExistence type="inferred from homology"/>
<dbReference type="FunFam" id="3.40.605.10:FF:000007">
    <property type="entry name" value="NAD/NADP-dependent betaine aldehyde dehydrogenase"/>
    <property type="match status" value="1"/>
</dbReference>
<feature type="active site" evidence="3">
    <location>
        <position position="235"/>
    </location>
</feature>